<protein>
    <submittedName>
        <fullName evidence="1">Uncharacterized protein</fullName>
    </submittedName>
</protein>
<comment type="caution">
    <text evidence="1">The sequence shown here is derived from an EMBL/GenBank/DDBJ whole genome shotgun (WGS) entry which is preliminary data.</text>
</comment>
<dbReference type="EMBL" id="REGN01001792">
    <property type="protein sequence ID" value="RNA32495.1"/>
    <property type="molecule type" value="Genomic_DNA"/>
</dbReference>
<keyword evidence="2" id="KW-1185">Reference proteome</keyword>
<dbReference type="Proteomes" id="UP000276133">
    <property type="component" value="Unassembled WGS sequence"/>
</dbReference>
<name>A0A3M7SA35_BRAPC</name>
<accession>A0A3M7SA35</accession>
<reference evidence="1 2" key="1">
    <citation type="journal article" date="2018" name="Sci. Rep.">
        <title>Genomic signatures of local adaptation to the degree of environmental predictability in rotifers.</title>
        <authorList>
            <person name="Franch-Gras L."/>
            <person name="Hahn C."/>
            <person name="Garcia-Roger E.M."/>
            <person name="Carmona M.J."/>
            <person name="Serra M."/>
            <person name="Gomez A."/>
        </authorList>
    </citation>
    <scope>NUCLEOTIDE SEQUENCE [LARGE SCALE GENOMIC DNA]</scope>
    <source>
        <strain evidence="1">HYR1</strain>
    </source>
</reference>
<organism evidence="1 2">
    <name type="scientific">Brachionus plicatilis</name>
    <name type="common">Marine rotifer</name>
    <name type="synonym">Brachionus muelleri</name>
    <dbReference type="NCBI Taxonomy" id="10195"/>
    <lineage>
        <taxon>Eukaryota</taxon>
        <taxon>Metazoa</taxon>
        <taxon>Spiralia</taxon>
        <taxon>Gnathifera</taxon>
        <taxon>Rotifera</taxon>
        <taxon>Eurotatoria</taxon>
        <taxon>Monogononta</taxon>
        <taxon>Pseudotrocha</taxon>
        <taxon>Ploima</taxon>
        <taxon>Brachionidae</taxon>
        <taxon>Brachionus</taxon>
    </lineage>
</organism>
<evidence type="ECO:0000313" key="2">
    <source>
        <dbReference type="Proteomes" id="UP000276133"/>
    </source>
</evidence>
<dbReference type="AlphaFoldDB" id="A0A3M7SA35"/>
<evidence type="ECO:0000313" key="1">
    <source>
        <dbReference type="EMBL" id="RNA32495.1"/>
    </source>
</evidence>
<proteinExistence type="predicted"/>
<sequence>MMIKWKLMLNLKIIIIIEFLQSSQPSKRWISVLINRFKSHGQIEIKINRQLNIHFIIKILMVSIASLSLELL</sequence>
<gene>
    <name evidence="1" type="ORF">BpHYR1_006797</name>
</gene>